<evidence type="ECO:0000313" key="2">
    <source>
        <dbReference type="Proteomes" id="UP000077315"/>
    </source>
</evidence>
<sequence length="278" mass="30995">MVNFEISQPISVSEQTNVVSSIVPRYTSKENTATIDNQTVDAFNNGDNDNDQPMYNADLDHAMDDIHVETSPLIFDFSQPTPIPNNDDAKILKTSNDITYRACSSYLGDKLLERFSSVKGDKYDICHNDCKLYNDSHETVCPNCGESHYKNDAKDKDGLPIPVKTMIQIPLARQLALCLADDTTRNEMMYCHNHQSSQNGSKSDVFDGQAYESIKHPFSDENDIAISLSVDDFAPHKVPGTVTILHATMLNLPPMVHYKCKQMIQIAMIPAATVPADF</sequence>
<reference evidence="2" key="1">
    <citation type="submission" date="2015-06" db="EMBL/GenBank/DDBJ databases">
        <title>Expansion of signal transduction pathways in fungi by whole-genome duplication.</title>
        <authorList>
            <consortium name="DOE Joint Genome Institute"/>
            <person name="Corrochano L.M."/>
            <person name="Kuo A."/>
            <person name="Marcet-Houben M."/>
            <person name="Polaino S."/>
            <person name="Salamov A."/>
            <person name="Villalobos J.M."/>
            <person name="Alvarez M.I."/>
            <person name="Avalos J."/>
            <person name="Benito E.P."/>
            <person name="Benoit I."/>
            <person name="Burger G."/>
            <person name="Camino L.P."/>
            <person name="Canovas D."/>
            <person name="Cerda-Olmedo E."/>
            <person name="Cheng J.-F."/>
            <person name="Dominguez A."/>
            <person name="Elias M."/>
            <person name="Eslava A.P."/>
            <person name="Glaser F."/>
            <person name="Grimwood J."/>
            <person name="Gutierrez G."/>
            <person name="Heitman J."/>
            <person name="Henrissat B."/>
            <person name="Iturriaga E.A."/>
            <person name="Lang B.F."/>
            <person name="Lavin J.L."/>
            <person name="Lee S."/>
            <person name="Li W."/>
            <person name="Lindquist E."/>
            <person name="Lopez-Garcia S."/>
            <person name="Luque E.M."/>
            <person name="Marcos A.T."/>
            <person name="Martin J."/>
            <person name="McCluskey K."/>
            <person name="Medina H.R."/>
            <person name="Miralles-Duran A."/>
            <person name="Miyazaki A."/>
            <person name="Munoz-Torres E."/>
            <person name="Oguiza J.A."/>
            <person name="Ohm R."/>
            <person name="Olmedo M."/>
            <person name="Orejas M."/>
            <person name="Ortiz-Castellanos L."/>
            <person name="Pisabarro A.G."/>
            <person name="Rodriguez-Romero J."/>
            <person name="Ruiz-Herrera J."/>
            <person name="Ruiz-Vazquez R."/>
            <person name="Sanz C."/>
            <person name="Schackwitz W."/>
            <person name="Schmutz J."/>
            <person name="Shahriari M."/>
            <person name="Shelest E."/>
            <person name="Silva-Franco F."/>
            <person name="Soanes D."/>
            <person name="Syed K."/>
            <person name="Tagua V.G."/>
            <person name="Talbot N.J."/>
            <person name="Thon M."/>
            <person name="De vries R.P."/>
            <person name="Wiebenga A."/>
            <person name="Yadav J.S."/>
            <person name="Braun E.L."/>
            <person name="Baker S."/>
            <person name="Garre V."/>
            <person name="Horwitz B."/>
            <person name="Torres-Martinez S."/>
            <person name="Idnurm A."/>
            <person name="Herrera-Estrella A."/>
            <person name="Gabaldon T."/>
            <person name="Grigoriev I.V."/>
        </authorList>
    </citation>
    <scope>NUCLEOTIDE SEQUENCE [LARGE SCALE GENOMIC DNA]</scope>
    <source>
        <strain evidence="2">NRRL 1555(-)</strain>
    </source>
</reference>
<dbReference type="VEuPathDB" id="FungiDB:PHYBLDRAFT_147277"/>
<name>A0A167M1Q0_PHYB8</name>
<proteinExistence type="predicted"/>
<keyword evidence="2" id="KW-1185">Reference proteome</keyword>
<accession>A0A167M1Q0</accession>
<organism evidence="1 2">
    <name type="scientific">Phycomyces blakesleeanus (strain ATCC 8743b / DSM 1359 / FGSC 10004 / NBRC 33097 / NRRL 1555)</name>
    <dbReference type="NCBI Taxonomy" id="763407"/>
    <lineage>
        <taxon>Eukaryota</taxon>
        <taxon>Fungi</taxon>
        <taxon>Fungi incertae sedis</taxon>
        <taxon>Mucoromycota</taxon>
        <taxon>Mucoromycotina</taxon>
        <taxon>Mucoromycetes</taxon>
        <taxon>Mucorales</taxon>
        <taxon>Phycomycetaceae</taxon>
        <taxon>Phycomyces</taxon>
    </lineage>
</organism>
<evidence type="ECO:0000313" key="1">
    <source>
        <dbReference type="EMBL" id="OAD71528.1"/>
    </source>
</evidence>
<dbReference type="Proteomes" id="UP000077315">
    <property type="component" value="Unassembled WGS sequence"/>
</dbReference>
<dbReference type="GeneID" id="28992736"/>
<protein>
    <submittedName>
        <fullName evidence="1">Uncharacterized protein</fullName>
    </submittedName>
</protein>
<dbReference type="AlphaFoldDB" id="A0A167M1Q0"/>
<gene>
    <name evidence="1" type="ORF">PHYBLDRAFT_147277</name>
</gene>
<dbReference type="InParanoid" id="A0A167M1Q0"/>
<dbReference type="EMBL" id="KV440985">
    <property type="protein sequence ID" value="OAD71528.1"/>
    <property type="molecule type" value="Genomic_DNA"/>
</dbReference>
<dbReference type="OrthoDB" id="2290248at2759"/>
<dbReference type="STRING" id="763407.A0A167M1Q0"/>
<dbReference type="RefSeq" id="XP_018289568.1">
    <property type="nucleotide sequence ID" value="XM_018431830.1"/>
</dbReference>